<reference evidence="7 8" key="1">
    <citation type="submission" date="2019-11" db="EMBL/GenBank/DDBJ databases">
        <title>Whole genome sequence of Oryza granulata.</title>
        <authorList>
            <person name="Li W."/>
        </authorList>
    </citation>
    <scope>NUCLEOTIDE SEQUENCE [LARGE SCALE GENOMIC DNA]</scope>
    <source>
        <strain evidence="8">cv. Menghai</strain>
        <tissue evidence="7">Leaf</tissue>
    </source>
</reference>
<dbReference type="EMBL" id="SPHZ02000008">
    <property type="protein sequence ID" value="KAF0902401.1"/>
    <property type="molecule type" value="Genomic_DNA"/>
</dbReference>
<evidence type="ECO:0000256" key="3">
    <source>
        <dbReference type="PROSITE-ProRule" id="PRU00175"/>
    </source>
</evidence>
<keyword evidence="8" id="KW-1185">Reference proteome</keyword>
<dbReference type="Pfam" id="PF20431">
    <property type="entry name" value="E_motif"/>
    <property type="match status" value="1"/>
</dbReference>
<evidence type="ECO:0000256" key="1">
    <source>
        <dbReference type="ARBA" id="ARBA00022737"/>
    </source>
</evidence>
<dbReference type="GO" id="GO:0009451">
    <property type="term" value="P:RNA modification"/>
    <property type="evidence" value="ECO:0007669"/>
    <property type="project" value="InterPro"/>
</dbReference>
<dbReference type="SMART" id="SM00184">
    <property type="entry name" value="RING"/>
    <property type="match status" value="1"/>
</dbReference>
<dbReference type="Gene3D" id="1.25.40.10">
    <property type="entry name" value="Tetratricopeptide repeat domain"/>
    <property type="match status" value="2"/>
</dbReference>
<dbReference type="Pfam" id="PF13041">
    <property type="entry name" value="PPR_2"/>
    <property type="match status" value="1"/>
</dbReference>
<dbReference type="PANTHER" id="PTHR47926:SF540">
    <property type="entry name" value="PENTATRICOPEPTIDE REPEAT-CONTAINING PROTEIN"/>
    <property type="match status" value="1"/>
</dbReference>
<feature type="region of interest" description="Disordered" evidence="5">
    <location>
        <begin position="553"/>
        <end position="576"/>
    </location>
</feature>
<feature type="repeat" description="PPR" evidence="4">
    <location>
        <begin position="251"/>
        <end position="285"/>
    </location>
</feature>
<evidence type="ECO:0000256" key="4">
    <source>
        <dbReference type="PROSITE-ProRule" id="PRU00708"/>
    </source>
</evidence>
<dbReference type="FunFam" id="3.30.40.10:FF:000226">
    <property type="entry name" value="E3 ubiquitin ligase BIG BROTHER"/>
    <property type="match status" value="1"/>
</dbReference>
<evidence type="ECO:0000256" key="5">
    <source>
        <dbReference type="SAM" id="MobiDB-lite"/>
    </source>
</evidence>
<feature type="region of interest" description="Disordered" evidence="5">
    <location>
        <begin position="600"/>
        <end position="645"/>
    </location>
</feature>
<dbReference type="Proteomes" id="UP000479710">
    <property type="component" value="Unassembled WGS sequence"/>
</dbReference>
<dbReference type="Gene3D" id="3.30.40.10">
    <property type="entry name" value="Zinc/RING finger domain, C3HC4 (zinc finger)"/>
    <property type="match status" value="1"/>
</dbReference>
<dbReference type="SUPFAM" id="SSF57850">
    <property type="entry name" value="RING/U-box"/>
    <property type="match status" value="1"/>
</dbReference>
<keyword evidence="2" id="KW-0809">Transit peptide</keyword>
<keyword evidence="3" id="KW-0862">Zinc</keyword>
<organism evidence="7 8">
    <name type="scientific">Oryza meyeriana var. granulata</name>
    <dbReference type="NCBI Taxonomy" id="110450"/>
    <lineage>
        <taxon>Eukaryota</taxon>
        <taxon>Viridiplantae</taxon>
        <taxon>Streptophyta</taxon>
        <taxon>Embryophyta</taxon>
        <taxon>Tracheophyta</taxon>
        <taxon>Spermatophyta</taxon>
        <taxon>Magnoliopsida</taxon>
        <taxon>Liliopsida</taxon>
        <taxon>Poales</taxon>
        <taxon>Poaceae</taxon>
        <taxon>BOP clade</taxon>
        <taxon>Oryzoideae</taxon>
        <taxon>Oryzeae</taxon>
        <taxon>Oryzinae</taxon>
        <taxon>Oryza</taxon>
        <taxon>Oryza meyeriana</taxon>
    </lineage>
</organism>
<dbReference type="GO" id="GO:0008270">
    <property type="term" value="F:zinc ion binding"/>
    <property type="evidence" value="ECO:0007669"/>
    <property type="project" value="UniProtKB-KW"/>
</dbReference>
<dbReference type="Pfam" id="PF01535">
    <property type="entry name" value="PPR"/>
    <property type="match status" value="2"/>
</dbReference>
<dbReference type="PROSITE" id="PS51375">
    <property type="entry name" value="PPR"/>
    <property type="match status" value="3"/>
</dbReference>
<dbReference type="PROSITE" id="PS50089">
    <property type="entry name" value="ZF_RING_2"/>
    <property type="match status" value="1"/>
</dbReference>
<evidence type="ECO:0000313" key="8">
    <source>
        <dbReference type="Proteomes" id="UP000479710"/>
    </source>
</evidence>
<accession>A0A6G1CQQ5</accession>
<dbReference type="InterPro" id="IPR002885">
    <property type="entry name" value="PPR_rpt"/>
</dbReference>
<comment type="caution">
    <text evidence="7">The sequence shown here is derived from an EMBL/GenBank/DDBJ whole genome shotgun (WGS) entry which is preliminary data.</text>
</comment>
<feature type="domain" description="RING-type" evidence="6">
    <location>
        <begin position="691"/>
        <end position="732"/>
    </location>
</feature>
<feature type="compositionally biased region" description="Polar residues" evidence="5">
    <location>
        <begin position="563"/>
        <end position="576"/>
    </location>
</feature>
<dbReference type="InterPro" id="IPR046848">
    <property type="entry name" value="E_motif"/>
</dbReference>
<dbReference type="PANTHER" id="PTHR47926">
    <property type="entry name" value="PENTATRICOPEPTIDE REPEAT-CONTAINING PROTEIN"/>
    <property type="match status" value="1"/>
</dbReference>
<feature type="compositionally biased region" description="Acidic residues" evidence="5">
    <location>
        <begin position="619"/>
        <end position="645"/>
    </location>
</feature>
<dbReference type="InterPro" id="IPR001841">
    <property type="entry name" value="Znf_RING"/>
</dbReference>
<keyword evidence="3" id="KW-0479">Metal-binding</keyword>
<keyword evidence="1" id="KW-0677">Repeat</keyword>
<dbReference type="NCBIfam" id="TIGR00756">
    <property type="entry name" value="PPR"/>
    <property type="match status" value="2"/>
</dbReference>
<dbReference type="SUPFAM" id="SSF48452">
    <property type="entry name" value="TPR-like"/>
    <property type="match status" value="1"/>
</dbReference>
<evidence type="ECO:0000259" key="6">
    <source>
        <dbReference type="PROSITE" id="PS50089"/>
    </source>
</evidence>
<dbReference type="OrthoDB" id="185373at2759"/>
<dbReference type="Pfam" id="PF12854">
    <property type="entry name" value="PPR_1"/>
    <property type="match status" value="1"/>
</dbReference>
<gene>
    <name evidence="7" type="ORF">E2562_016237</name>
</gene>
<dbReference type="GO" id="GO:0003723">
    <property type="term" value="F:RNA binding"/>
    <property type="evidence" value="ECO:0007669"/>
    <property type="project" value="InterPro"/>
</dbReference>
<protein>
    <recommendedName>
        <fullName evidence="6">RING-type domain-containing protein</fullName>
    </recommendedName>
</protein>
<dbReference type="FunFam" id="1.25.40.10:FF:001793">
    <property type="entry name" value="Pentatricopeptide repeat-containing protein"/>
    <property type="match status" value="1"/>
</dbReference>
<evidence type="ECO:0000256" key="2">
    <source>
        <dbReference type="ARBA" id="ARBA00022946"/>
    </source>
</evidence>
<evidence type="ECO:0000313" key="7">
    <source>
        <dbReference type="EMBL" id="KAF0902401.1"/>
    </source>
</evidence>
<dbReference type="GO" id="GO:0005737">
    <property type="term" value="C:cytoplasm"/>
    <property type="evidence" value="ECO:0007669"/>
    <property type="project" value="UniProtKB-ARBA"/>
</dbReference>
<dbReference type="Pfam" id="PF13639">
    <property type="entry name" value="zf-RING_2"/>
    <property type="match status" value="1"/>
</dbReference>
<proteinExistence type="predicted"/>
<feature type="repeat" description="PPR" evidence="4">
    <location>
        <begin position="184"/>
        <end position="215"/>
    </location>
</feature>
<keyword evidence="3" id="KW-0863">Zinc-finger</keyword>
<dbReference type="InterPro" id="IPR011990">
    <property type="entry name" value="TPR-like_helical_dom_sf"/>
</dbReference>
<dbReference type="FunFam" id="1.25.40.10:FF:001781">
    <property type="entry name" value="Pentatricopeptide repeat-containing protein"/>
    <property type="match status" value="1"/>
</dbReference>
<dbReference type="InterPro" id="IPR013083">
    <property type="entry name" value="Znf_RING/FYVE/PHD"/>
</dbReference>
<sequence length="739" mass="82625">MEEAKQLHARALRRGVRLLQPLLLRILAAGDHRYAARLLASYPAPPSAPLHNRLLHALASLHRPHPLLLPFFSRLHRLRLLTPLSFTLLFSSSSSSFTPFFLCSHALLIKSGPFASGDPFLTSALVSFYAKSNLLVEARKVFDELTSRDTAVYNALLSAYAKSGLINSAQKLFEEMPERNVVSWTAMVSGYAQNGRHEEALETFLEMWERAGVQPNELTVSSVLPACAAVGAMELGRKVEEYARVKGLLRNVYVANALLEMYSKCGSIQQAWQVFQGVKPDGITFVGVILACTHGGLVNEGKLFFDSMEPEFSLKPRIEHYGCMVDLLGRAGLLKESYSLIASMPVEPDAVIWGALLGACSFHGNVELAELAMDKLIHLEPQNTANLVILSNIYASSGKWDGVARVWKLLKEKDHKKSAGYSFIELDGKMHKFLVEDKSHPRFEEWYKTTRHIAAKACQWQIYHKVTVSGLTLVLSRWSFMATVGQPDAMRRITVHYVNPPVAGTGEVNVDGLDDEVLDYVIGDVLQDQEGLYQSILYGTYGNCMRGARNAAQSDGSHYYHGENSSGEATTSRTSEIDQQIEYDLVYARQLEMEMEHLRIQTPADEDDDISCVPSPSDSETDEPAEGNNEEEAATQDDNDDPDDMTYEQRQALVESVGNEDRGLSDLLISYLETWKYKSGFFPRKANHDDCPICLSTFRRRETLITLACKHSYHEGCIARWLKIDRTCPVCKYEVFGPS</sequence>
<dbReference type="AlphaFoldDB" id="A0A6G1CQQ5"/>
<dbReference type="InterPro" id="IPR046960">
    <property type="entry name" value="PPR_At4g14850-like_plant"/>
</dbReference>
<name>A0A6G1CQQ5_9ORYZ</name>
<feature type="repeat" description="PPR" evidence="4">
    <location>
        <begin position="149"/>
        <end position="183"/>
    </location>
</feature>